<dbReference type="CDD" id="cd06261">
    <property type="entry name" value="TM_PBP2"/>
    <property type="match status" value="1"/>
</dbReference>
<feature type="transmembrane region" description="Helical" evidence="7">
    <location>
        <begin position="221"/>
        <end position="250"/>
    </location>
</feature>
<dbReference type="GO" id="GO:0005886">
    <property type="term" value="C:plasma membrane"/>
    <property type="evidence" value="ECO:0007669"/>
    <property type="project" value="UniProtKB-SubCell"/>
</dbReference>
<keyword evidence="6 7" id="KW-0472">Membrane</keyword>
<comment type="caution">
    <text evidence="9">The sequence shown here is derived from an EMBL/GenBank/DDBJ whole genome shotgun (WGS) entry which is preliminary data.</text>
</comment>
<evidence type="ECO:0000313" key="9">
    <source>
        <dbReference type="EMBL" id="PIW17712.1"/>
    </source>
</evidence>
<evidence type="ECO:0000259" key="8">
    <source>
        <dbReference type="PROSITE" id="PS50928"/>
    </source>
</evidence>
<reference evidence="9 10" key="1">
    <citation type="submission" date="2017-09" db="EMBL/GenBank/DDBJ databases">
        <title>Depth-based differentiation of microbial function through sediment-hosted aquifers and enrichment of novel symbionts in the deep terrestrial subsurface.</title>
        <authorList>
            <person name="Probst A.J."/>
            <person name="Ladd B."/>
            <person name="Jarett J.K."/>
            <person name="Geller-Mcgrath D.E."/>
            <person name="Sieber C.M."/>
            <person name="Emerson J.B."/>
            <person name="Anantharaman K."/>
            <person name="Thomas B.C."/>
            <person name="Malmstrom R."/>
            <person name="Stieglmeier M."/>
            <person name="Klingl A."/>
            <person name="Woyke T."/>
            <person name="Ryan C.M."/>
            <person name="Banfield J.F."/>
        </authorList>
    </citation>
    <scope>NUCLEOTIDE SEQUENCE [LARGE SCALE GENOMIC DNA]</scope>
    <source>
        <strain evidence="9">CG17_big_fil_post_rev_8_21_14_2_50_48_46</strain>
    </source>
</reference>
<feature type="transmembrane region" description="Helical" evidence="7">
    <location>
        <begin position="270"/>
        <end position="289"/>
    </location>
</feature>
<protein>
    <submittedName>
        <fullName evidence="9">ABC transporter substrate-binding protein</fullName>
    </submittedName>
</protein>
<keyword evidence="4 7" id="KW-0812">Transmembrane</keyword>
<dbReference type="EMBL" id="PFFQ01000021">
    <property type="protein sequence ID" value="PIW17712.1"/>
    <property type="molecule type" value="Genomic_DNA"/>
</dbReference>
<dbReference type="InterPro" id="IPR000515">
    <property type="entry name" value="MetI-like"/>
</dbReference>
<name>A0A2M7G6V8_9BACT</name>
<dbReference type="PROSITE" id="PS50928">
    <property type="entry name" value="ABC_TM1"/>
    <property type="match status" value="1"/>
</dbReference>
<accession>A0A2M7G6V8</accession>
<comment type="similarity">
    <text evidence="7">Belongs to the binding-protein-dependent transport system permease family.</text>
</comment>
<keyword evidence="3" id="KW-1003">Cell membrane</keyword>
<dbReference type="AlphaFoldDB" id="A0A2M7G6V8"/>
<dbReference type="SUPFAM" id="SSF161098">
    <property type="entry name" value="MetI-like"/>
    <property type="match status" value="1"/>
</dbReference>
<evidence type="ECO:0000256" key="2">
    <source>
        <dbReference type="ARBA" id="ARBA00022448"/>
    </source>
</evidence>
<dbReference type="PANTHER" id="PTHR30465">
    <property type="entry name" value="INNER MEMBRANE ABC TRANSPORTER"/>
    <property type="match status" value="1"/>
</dbReference>
<feature type="transmembrane region" description="Helical" evidence="7">
    <location>
        <begin position="374"/>
        <end position="400"/>
    </location>
</feature>
<dbReference type="GO" id="GO:0055085">
    <property type="term" value="P:transmembrane transport"/>
    <property type="evidence" value="ECO:0007669"/>
    <property type="project" value="InterPro"/>
</dbReference>
<evidence type="ECO:0000256" key="4">
    <source>
        <dbReference type="ARBA" id="ARBA00022692"/>
    </source>
</evidence>
<feature type="transmembrane region" description="Helical" evidence="7">
    <location>
        <begin position="186"/>
        <end position="209"/>
    </location>
</feature>
<keyword evidence="5 7" id="KW-1133">Transmembrane helix</keyword>
<evidence type="ECO:0000313" key="10">
    <source>
        <dbReference type="Proteomes" id="UP000231019"/>
    </source>
</evidence>
<organism evidence="9 10">
    <name type="scientific">bacterium (Candidatus Blackallbacteria) CG17_big_fil_post_rev_8_21_14_2_50_48_46</name>
    <dbReference type="NCBI Taxonomy" id="2014261"/>
    <lineage>
        <taxon>Bacteria</taxon>
        <taxon>Candidatus Blackallbacteria</taxon>
    </lineage>
</organism>
<dbReference type="Proteomes" id="UP000231019">
    <property type="component" value="Unassembled WGS sequence"/>
</dbReference>
<evidence type="ECO:0000256" key="6">
    <source>
        <dbReference type="ARBA" id="ARBA00023136"/>
    </source>
</evidence>
<comment type="subcellular location">
    <subcellularLocation>
        <location evidence="1 7">Cell membrane</location>
        <topology evidence="1 7">Multi-pass membrane protein</topology>
    </subcellularLocation>
</comment>
<feature type="transmembrane region" description="Helical" evidence="7">
    <location>
        <begin position="332"/>
        <end position="354"/>
    </location>
</feature>
<evidence type="ECO:0000256" key="1">
    <source>
        <dbReference type="ARBA" id="ARBA00004651"/>
    </source>
</evidence>
<proteinExistence type="inferred from homology"/>
<evidence type="ECO:0000256" key="5">
    <source>
        <dbReference type="ARBA" id="ARBA00022989"/>
    </source>
</evidence>
<dbReference type="PANTHER" id="PTHR30465:SF0">
    <property type="entry name" value="OLIGOPEPTIDE TRANSPORT SYSTEM PERMEASE PROTEIN APPB"/>
    <property type="match status" value="1"/>
</dbReference>
<gene>
    <name evidence="9" type="ORF">COW36_07640</name>
</gene>
<feature type="domain" description="ABC transmembrane type-1" evidence="8">
    <location>
        <begin position="182"/>
        <end position="393"/>
    </location>
</feature>
<evidence type="ECO:0000256" key="3">
    <source>
        <dbReference type="ARBA" id="ARBA00022475"/>
    </source>
</evidence>
<keyword evidence="2 7" id="KW-0813">Transport</keyword>
<sequence>MFRYILKRLIQMIPLLLIISFLGFGIIRVAEVFANADPLAQMKMSPTVTAETIRREKSRLGYETPYAESIQVSGTSYTVTKVNASAKIVDDSIVVKMKDGENLTRLGDSEKSKPLAAGEYRFENGVFTFAAADAGKQVELEYSTPNGFIVRYFKWMFQFIQGDMGESYYYKSPVSSLILSRLANTVILGIGTLLVTWLVAVPLGIYLAVRQYSLIDQISSSVSYFFMGFPDFFLAIIFLLFAAATGWFPIGEMSSIKAAQSSLPIQILDVLHHLVLPTLTLSMISIATLQRRMRANMLDILSEEYIKTARAKGLPEKKVIYKHAVRNAINPIITLLGFEIAGLVSGAAFVEIIFSWPGLGNMMLQAVLGTDLNLVMAGLIISTVMLLLGNLLADLLLAFADPRIKLEA</sequence>
<dbReference type="Gene3D" id="1.10.3720.10">
    <property type="entry name" value="MetI-like"/>
    <property type="match status" value="1"/>
</dbReference>
<dbReference type="Pfam" id="PF00528">
    <property type="entry name" value="BPD_transp_1"/>
    <property type="match status" value="1"/>
</dbReference>
<dbReference type="InterPro" id="IPR035906">
    <property type="entry name" value="MetI-like_sf"/>
</dbReference>
<evidence type="ECO:0000256" key="7">
    <source>
        <dbReference type="RuleBase" id="RU363032"/>
    </source>
</evidence>